<gene>
    <name evidence="13" type="ORF">I316_04277</name>
</gene>
<reference evidence="13 14" key="1">
    <citation type="submission" date="2013-07" db="EMBL/GenBank/DDBJ databases">
        <title>The Genome Sequence of Cryptococcus heveanensis BCC8398.</title>
        <authorList>
            <consortium name="The Broad Institute Genome Sequencing Platform"/>
            <person name="Cuomo C."/>
            <person name="Litvintseva A."/>
            <person name="Chen Y."/>
            <person name="Heitman J."/>
            <person name="Sun S."/>
            <person name="Springer D."/>
            <person name="Dromer F."/>
            <person name="Young S.K."/>
            <person name="Zeng Q."/>
            <person name="Gargeya S."/>
            <person name="Fitzgerald M."/>
            <person name="Abouelleil A."/>
            <person name="Alvarado L."/>
            <person name="Berlin A.M."/>
            <person name="Chapman S.B."/>
            <person name="Dewar J."/>
            <person name="Goldberg J."/>
            <person name="Griggs A."/>
            <person name="Gujja S."/>
            <person name="Hansen M."/>
            <person name="Howarth C."/>
            <person name="Imamovic A."/>
            <person name="Larimer J."/>
            <person name="McCowan C."/>
            <person name="Murphy C."/>
            <person name="Pearson M."/>
            <person name="Priest M."/>
            <person name="Roberts A."/>
            <person name="Saif S."/>
            <person name="Shea T."/>
            <person name="Sykes S."/>
            <person name="Wortman J."/>
            <person name="Nusbaum C."/>
            <person name="Birren B."/>
        </authorList>
    </citation>
    <scope>NUCLEOTIDE SEQUENCE [LARGE SCALE GENOMIC DNA]</scope>
    <source>
        <strain evidence="13 14">BCC8398</strain>
    </source>
</reference>
<keyword evidence="3" id="KW-0600">Photoreceptor protein</keyword>
<dbReference type="Gene3D" id="1.20.1070.10">
    <property type="entry name" value="Rhodopsin 7-helix transmembrane proteins"/>
    <property type="match status" value="1"/>
</dbReference>
<evidence type="ECO:0000313" key="14">
    <source>
        <dbReference type="Proteomes" id="UP000092666"/>
    </source>
</evidence>
<proteinExistence type="inferred from homology"/>
<dbReference type="InterPro" id="IPR001425">
    <property type="entry name" value="Arc/bac/fun_rhodopsins"/>
</dbReference>
<keyword evidence="9 12" id="KW-0472">Membrane</keyword>
<dbReference type="OrthoDB" id="536545at2759"/>
<dbReference type="CDD" id="cd15239">
    <property type="entry name" value="7tm_YRO2_fungal-like"/>
    <property type="match status" value="1"/>
</dbReference>
<accession>A0A1B9GS83</accession>
<evidence type="ECO:0000256" key="7">
    <source>
        <dbReference type="ARBA" id="ARBA00022989"/>
    </source>
</evidence>
<evidence type="ECO:0000256" key="5">
    <source>
        <dbReference type="ARBA" id="ARBA00022692"/>
    </source>
</evidence>
<evidence type="ECO:0000256" key="6">
    <source>
        <dbReference type="ARBA" id="ARBA00022925"/>
    </source>
</evidence>
<evidence type="ECO:0000256" key="2">
    <source>
        <dbReference type="ARBA" id="ARBA00008130"/>
    </source>
</evidence>
<dbReference type="EMBL" id="KI669502">
    <property type="protein sequence ID" value="OCF33932.1"/>
    <property type="molecule type" value="Genomic_DNA"/>
</dbReference>
<feature type="transmembrane region" description="Helical" evidence="12">
    <location>
        <begin position="99"/>
        <end position="121"/>
    </location>
</feature>
<evidence type="ECO:0008006" key="15">
    <source>
        <dbReference type="Google" id="ProtNLM"/>
    </source>
</evidence>
<dbReference type="PANTHER" id="PTHR28286:SF1">
    <property type="entry name" value="30 KDA HEAT SHOCK PROTEIN-RELATED"/>
    <property type="match status" value="1"/>
</dbReference>
<keyword evidence="14" id="KW-1185">Reference proteome</keyword>
<evidence type="ECO:0000256" key="1">
    <source>
        <dbReference type="ARBA" id="ARBA00004141"/>
    </source>
</evidence>
<dbReference type="GO" id="GO:0005783">
    <property type="term" value="C:endoplasmic reticulum"/>
    <property type="evidence" value="ECO:0007669"/>
    <property type="project" value="TreeGrafter"/>
</dbReference>
<dbReference type="PRINTS" id="PR00251">
    <property type="entry name" value="BACTRLOPSIN"/>
</dbReference>
<dbReference type="SMART" id="SM01021">
    <property type="entry name" value="Bac_rhodopsin"/>
    <property type="match status" value="1"/>
</dbReference>
<evidence type="ECO:0000256" key="8">
    <source>
        <dbReference type="ARBA" id="ARBA00022991"/>
    </source>
</evidence>
<evidence type="ECO:0000313" key="13">
    <source>
        <dbReference type="EMBL" id="OCF33932.1"/>
    </source>
</evidence>
<evidence type="ECO:0000256" key="11">
    <source>
        <dbReference type="SAM" id="MobiDB-lite"/>
    </source>
</evidence>
<dbReference type="Pfam" id="PF01036">
    <property type="entry name" value="Bac_rhodopsin"/>
    <property type="match status" value="1"/>
</dbReference>
<evidence type="ECO:0000256" key="12">
    <source>
        <dbReference type="SAM" id="Phobius"/>
    </source>
</evidence>
<feature type="transmembrane region" description="Helical" evidence="12">
    <location>
        <begin position="154"/>
        <end position="171"/>
    </location>
</feature>
<dbReference type="AlphaFoldDB" id="A0A1B9GS83"/>
<feature type="transmembrane region" description="Helical" evidence="12">
    <location>
        <begin position="128"/>
        <end position="148"/>
    </location>
</feature>
<organism evidence="13 14">
    <name type="scientific">Kwoniella heveanensis BCC8398</name>
    <dbReference type="NCBI Taxonomy" id="1296120"/>
    <lineage>
        <taxon>Eukaryota</taxon>
        <taxon>Fungi</taxon>
        <taxon>Dikarya</taxon>
        <taxon>Basidiomycota</taxon>
        <taxon>Agaricomycotina</taxon>
        <taxon>Tremellomycetes</taxon>
        <taxon>Tremellales</taxon>
        <taxon>Cryptococcaceae</taxon>
        <taxon>Kwoniella</taxon>
    </lineage>
</organism>
<dbReference type="SUPFAM" id="SSF81321">
    <property type="entry name" value="Family A G protein-coupled receptor-like"/>
    <property type="match status" value="1"/>
</dbReference>
<keyword evidence="6" id="KW-0681">Retinal protein</keyword>
<keyword evidence="8" id="KW-0157">Chromophore</keyword>
<name>A0A1B9GS83_9TREE</name>
<feature type="transmembrane region" description="Helical" evidence="12">
    <location>
        <begin position="192"/>
        <end position="211"/>
    </location>
</feature>
<dbReference type="InterPro" id="IPR043476">
    <property type="entry name" value="Yro2-like_7TM"/>
</dbReference>
<evidence type="ECO:0000256" key="3">
    <source>
        <dbReference type="ARBA" id="ARBA00022543"/>
    </source>
</evidence>
<feature type="transmembrane region" description="Helical" evidence="12">
    <location>
        <begin position="223"/>
        <end position="243"/>
    </location>
</feature>
<feature type="region of interest" description="Disordered" evidence="11">
    <location>
        <begin position="290"/>
        <end position="316"/>
    </location>
</feature>
<dbReference type="FunFam" id="1.20.1070.10:FF:000160">
    <property type="entry name" value="Related to Opsin-1"/>
    <property type="match status" value="1"/>
</dbReference>
<comment type="subcellular location">
    <subcellularLocation>
        <location evidence="1">Membrane</location>
        <topology evidence="1">Multi-pass membrane protein</topology>
    </subcellularLocation>
</comment>
<dbReference type="GO" id="GO:0005886">
    <property type="term" value="C:plasma membrane"/>
    <property type="evidence" value="ECO:0007669"/>
    <property type="project" value="TreeGrafter"/>
</dbReference>
<feature type="transmembrane region" description="Helical" evidence="12">
    <location>
        <begin position="25"/>
        <end position="45"/>
    </location>
</feature>
<dbReference type="PROSITE" id="PS00327">
    <property type="entry name" value="BACTERIAL_OPSIN_RET"/>
    <property type="match status" value="1"/>
</dbReference>
<dbReference type="PANTHER" id="PTHR28286">
    <property type="match status" value="1"/>
</dbReference>
<dbReference type="GO" id="GO:0005216">
    <property type="term" value="F:monoatomic ion channel activity"/>
    <property type="evidence" value="ECO:0007669"/>
    <property type="project" value="InterPro"/>
</dbReference>
<evidence type="ECO:0000256" key="10">
    <source>
        <dbReference type="ARBA" id="ARBA00023170"/>
    </source>
</evidence>
<sequence>MANDAINVNPPNGAVQHITSHGSDWLWAVFAIMTVSDIIVFFWQFRLPRGQRVFHQLAMFILTTAAIAYFAMASDLGFTPVATEFGHMGYAAGTARQLWYVRYIDWVITTPSLLLTLVLASGLPLSDIIALCYFDIVMIVTGLVGGLVPSVYKWGFYAFGCAALFYIWWVLAGPARSSAGVIGPKFQSAFTLSAAILSFLWLLYPIAWGLADGGNVISPDSEMVFYGVLDVLAKPVFTFIHLWKLSSLDLTLLQLSSGKFTTSAGVYDREKHAASAVTATTAGAGAAAPTKTGGLFARRGQRDAEPRMSEQTAVNA</sequence>
<dbReference type="InterPro" id="IPR018229">
    <property type="entry name" value="Rhodopsin_retinal_BS"/>
</dbReference>
<reference evidence="14" key="2">
    <citation type="submission" date="2013-12" db="EMBL/GenBank/DDBJ databases">
        <title>Evolution of pathogenesis and genome organization in the Tremellales.</title>
        <authorList>
            <person name="Cuomo C."/>
            <person name="Litvintseva A."/>
            <person name="Heitman J."/>
            <person name="Chen Y."/>
            <person name="Sun S."/>
            <person name="Springer D."/>
            <person name="Dromer F."/>
            <person name="Young S."/>
            <person name="Zeng Q."/>
            <person name="Chapman S."/>
            <person name="Gujja S."/>
            <person name="Saif S."/>
            <person name="Birren B."/>
        </authorList>
    </citation>
    <scope>NUCLEOTIDE SEQUENCE [LARGE SCALE GENOMIC DNA]</scope>
    <source>
        <strain evidence="14">BCC8398</strain>
    </source>
</reference>
<dbReference type="GO" id="GO:0007602">
    <property type="term" value="P:phototransduction"/>
    <property type="evidence" value="ECO:0007669"/>
    <property type="project" value="UniProtKB-KW"/>
</dbReference>
<dbReference type="STRING" id="1296120.A0A1B9GS83"/>
<keyword evidence="7 12" id="KW-1133">Transmembrane helix</keyword>
<comment type="similarity">
    <text evidence="2">Belongs to the archaeal/bacterial/fungal opsin family.</text>
</comment>
<keyword evidence="10" id="KW-0675">Receptor</keyword>
<protein>
    <recommendedName>
        <fullName evidence="15">Family A G protein-coupled receptor-like protein</fullName>
    </recommendedName>
</protein>
<evidence type="ECO:0000256" key="9">
    <source>
        <dbReference type="ARBA" id="ARBA00023136"/>
    </source>
</evidence>
<dbReference type="Proteomes" id="UP000092666">
    <property type="component" value="Unassembled WGS sequence"/>
</dbReference>
<keyword evidence="5 12" id="KW-0812">Transmembrane</keyword>
<evidence type="ECO:0000256" key="4">
    <source>
        <dbReference type="ARBA" id="ARBA00022606"/>
    </source>
</evidence>
<keyword evidence="4" id="KW-0716">Sensory transduction</keyword>
<feature type="transmembrane region" description="Helical" evidence="12">
    <location>
        <begin position="57"/>
        <end position="79"/>
    </location>
</feature>
<dbReference type="GO" id="GO:0009881">
    <property type="term" value="F:photoreceptor activity"/>
    <property type="evidence" value="ECO:0007669"/>
    <property type="project" value="UniProtKB-KW"/>
</dbReference>